<evidence type="ECO:0000256" key="3">
    <source>
        <dbReference type="ARBA" id="ARBA00022692"/>
    </source>
</evidence>
<keyword evidence="6 8" id="KW-0472">Membrane</keyword>
<feature type="transmembrane region" description="Helical" evidence="8">
    <location>
        <begin position="420"/>
        <end position="440"/>
    </location>
</feature>
<dbReference type="InterPro" id="IPR050746">
    <property type="entry name" value="DAACS"/>
</dbReference>
<evidence type="ECO:0000256" key="4">
    <source>
        <dbReference type="ARBA" id="ARBA00022847"/>
    </source>
</evidence>
<evidence type="ECO:0000256" key="6">
    <source>
        <dbReference type="ARBA" id="ARBA00023136"/>
    </source>
</evidence>
<evidence type="ECO:0000256" key="1">
    <source>
        <dbReference type="ARBA" id="ARBA00004141"/>
    </source>
</evidence>
<evidence type="ECO:0000256" key="5">
    <source>
        <dbReference type="ARBA" id="ARBA00022989"/>
    </source>
</evidence>
<keyword evidence="5 8" id="KW-1133">Transmembrane helix</keyword>
<dbReference type="KEGG" id="marp:QYS47_16770"/>
<keyword evidence="4" id="KW-0769">Symport</keyword>
<dbReference type="Proteomes" id="UP001232019">
    <property type="component" value="Chromosome"/>
</dbReference>
<dbReference type="EMBL" id="CP129968">
    <property type="protein sequence ID" value="WNB17654.1"/>
    <property type="molecule type" value="Genomic_DNA"/>
</dbReference>
<feature type="transmembrane region" description="Helical" evidence="8">
    <location>
        <begin position="7"/>
        <end position="28"/>
    </location>
</feature>
<evidence type="ECO:0000256" key="2">
    <source>
        <dbReference type="ARBA" id="ARBA00022448"/>
    </source>
</evidence>
<dbReference type="PROSITE" id="PS00714">
    <property type="entry name" value="NA_DICARBOXYL_SYMP_2"/>
    <property type="match status" value="1"/>
</dbReference>
<organism evidence="9">
    <name type="scientific">Marivirga arenosa</name>
    <dbReference type="NCBI Taxonomy" id="3059076"/>
    <lineage>
        <taxon>Bacteria</taxon>
        <taxon>Pseudomonadati</taxon>
        <taxon>Bacteroidota</taxon>
        <taxon>Cytophagia</taxon>
        <taxon>Cytophagales</taxon>
        <taxon>Marivirgaceae</taxon>
        <taxon>Marivirga</taxon>
    </lineage>
</organism>
<evidence type="ECO:0000313" key="9">
    <source>
        <dbReference type="EMBL" id="WNB17654.1"/>
    </source>
</evidence>
<keyword evidence="7" id="KW-0325">Glycoprotein</keyword>
<dbReference type="InterPro" id="IPR001991">
    <property type="entry name" value="Na-dicarboxylate_symporter"/>
</dbReference>
<dbReference type="GO" id="GO:0015293">
    <property type="term" value="F:symporter activity"/>
    <property type="evidence" value="ECO:0007669"/>
    <property type="project" value="UniProtKB-KW"/>
</dbReference>
<feature type="transmembrane region" description="Helical" evidence="8">
    <location>
        <begin position="287"/>
        <end position="311"/>
    </location>
</feature>
<dbReference type="RefSeq" id="WP_322347154.1">
    <property type="nucleotide sequence ID" value="NZ_CP129968.2"/>
</dbReference>
<dbReference type="PANTHER" id="PTHR11958">
    <property type="entry name" value="SODIUM/DICARBOXYLATE SYMPORTER-RELATED"/>
    <property type="match status" value="1"/>
</dbReference>
<feature type="transmembrane region" description="Helical" evidence="8">
    <location>
        <begin position="81"/>
        <end position="102"/>
    </location>
</feature>
<dbReference type="PRINTS" id="PR00173">
    <property type="entry name" value="EDTRNSPORT"/>
</dbReference>
<dbReference type="GO" id="GO:1902475">
    <property type="term" value="P:L-alpha-amino acid transmembrane transport"/>
    <property type="evidence" value="ECO:0007669"/>
    <property type="project" value="UniProtKB-ARBA"/>
</dbReference>
<proteinExistence type="predicted"/>
<gene>
    <name evidence="9" type="ORF">QYS47_16770</name>
</gene>
<dbReference type="InterPro" id="IPR018107">
    <property type="entry name" value="Na-dicarboxylate_symporter_CS"/>
</dbReference>
<dbReference type="InterPro" id="IPR036458">
    <property type="entry name" value="Na:dicarbo_symporter_sf"/>
</dbReference>
<dbReference type="AlphaFoldDB" id="A0AA51ZVS6"/>
<feature type="transmembrane region" description="Helical" evidence="8">
    <location>
        <begin position="208"/>
        <end position="226"/>
    </location>
</feature>
<keyword evidence="3 8" id="KW-0812">Transmembrane</keyword>
<feature type="transmembrane region" description="Helical" evidence="8">
    <location>
        <begin position="40"/>
        <end position="61"/>
    </location>
</feature>
<dbReference type="PANTHER" id="PTHR11958:SF63">
    <property type="entry name" value="AMINO ACID TRANSPORTER"/>
    <property type="match status" value="1"/>
</dbReference>
<dbReference type="SUPFAM" id="SSF118215">
    <property type="entry name" value="Proton glutamate symport protein"/>
    <property type="match status" value="1"/>
</dbReference>
<reference evidence="9" key="1">
    <citation type="submission" date="2023-08" db="EMBL/GenBank/DDBJ databases">
        <title>Comparative genomics and taxonomic characterization of three novel marine species of genus Marivirga.</title>
        <authorList>
            <person name="Muhammad N."/>
            <person name="Kim S.-G."/>
        </authorList>
    </citation>
    <scope>NUCLEOTIDE SEQUENCE</scope>
    <source>
        <strain evidence="9">BKB1-2</strain>
    </source>
</reference>
<sequence length="482" mass="52708">MKKLPLHIRIIIGLILGIIWAFISSYLGWNQFTIDWIDPFGTIFIRILKAIAVPLVLLSIISGVSSLTDINRLGKLGLKTIVFYLMSTVIAVGIGLTLVNVVKPGKFVNEEQRVKNRIKYELWVSENPDVPQPKDGRSFLKEQQYQDLVNSAMKEGTLDSLKNTESSNERVNQLSKSADQTKNQGPLKFFVDMVPENVFGAFSSNANMLQVIFFAIFFGICLAMLPNRKVSGVIDFVNGANEVILKMVDIIMKAAPFFVFALLAGVIAKMADTPAQVLQIFKGLGSYSITLLVGLLFMIFVLYPLIVHAFIKKLSYREFLKRISPAQFLAFSTSSSAATLPVTMECVEENMGASKKISSFVLPIGATVNMDGTSMYQAIAVVFLAQLHMVDLTLGQQLTIVLTATLASIGSAAVPSAGLVMMIIVLNSVGLNPAWVAIIFPVDRILDMFRTVVNVTGDATVSTLIAKSEGELKVPKDVPANK</sequence>
<name>A0AA51ZVS6_9BACT</name>
<protein>
    <submittedName>
        <fullName evidence="9">Dicarboxylate/amino acid:cation symporter</fullName>
    </submittedName>
</protein>
<dbReference type="Gene3D" id="1.10.3860.10">
    <property type="entry name" value="Sodium:dicarboxylate symporter"/>
    <property type="match status" value="1"/>
</dbReference>
<evidence type="ECO:0000256" key="7">
    <source>
        <dbReference type="ARBA" id="ARBA00023180"/>
    </source>
</evidence>
<dbReference type="Pfam" id="PF00375">
    <property type="entry name" value="SDF"/>
    <property type="match status" value="1"/>
</dbReference>
<keyword evidence="2" id="KW-0813">Transport</keyword>
<dbReference type="GO" id="GO:0016020">
    <property type="term" value="C:membrane"/>
    <property type="evidence" value="ECO:0007669"/>
    <property type="project" value="UniProtKB-SubCell"/>
</dbReference>
<accession>A0AA51ZVS6</accession>
<comment type="subcellular location">
    <subcellularLocation>
        <location evidence="1">Membrane</location>
        <topology evidence="1">Multi-pass membrane protein</topology>
    </subcellularLocation>
</comment>
<evidence type="ECO:0000256" key="8">
    <source>
        <dbReference type="SAM" id="Phobius"/>
    </source>
</evidence>